<dbReference type="InterPro" id="IPR050638">
    <property type="entry name" value="AA-Vitamin_Transporters"/>
</dbReference>
<feature type="transmembrane region" description="Helical" evidence="6">
    <location>
        <begin position="97"/>
        <end position="116"/>
    </location>
</feature>
<protein>
    <submittedName>
        <fullName evidence="8">Uncharacterized membrane protein</fullName>
    </submittedName>
</protein>
<evidence type="ECO:0000256" key="2">
    <source>
        <dbReference type="ARBA" id="ARBA00007362"/>
    </source>
</evidence>
<sequence>MESKQLKWVYLGFLALVWGSSFILIKKGLIGLTALQVGSLRIIFASIFLLMIGFKTLSKIPAHKWKYIALTSLFGTFIPAYLFAIAQTEIDSSVSSILNSLTPLNTLILGALVFGLRFKRNQIIGILTGLLGSALLILNGAMNHPEQNYYYAILVLIASVCYAVNVNLIKKYLHDLSPLSITTGNFMVLFAPALAVLFFSGFFDVVTEIKVQHSIIFIIILGVVGTGIANILFFKLIQMSSPVFATSVTYLIPVVAFSWGLLDNEMLTSVQFFGAFIILIGVYLSSKK</sequence>
<comment type="similarity">
    <text evidence="2">Belongs to the EamA transporter family.</text>
</comment>
<evidence type="ECO:0000256" key="6">
    <source>
        <dbReference type="SAM" id="Phobius"/>
    </source>
</evidence>
<dbReference type="Pfam" id="PF00892">
    <property type="entry name" value="EamA"/>
    <property type="match status" value="2"/>
</dbReference>
<keyword evidence="4 6" id="KW-1133">Transmembrane helix</keyword>
<dbReference type="Proteomes" id="UP000184020">
    <property type="component" value="Unassembled WGS sequence"/>
</dbReference>
<gene>
    <name evidence="8" type="ORF">SAMN05444372_10975</name>
</gene>
<evidence type="ECO:0000313" key="9">
    <source>
        <dbReference type="Proteomes" id="UP000184020"/>
    </source>
</evidence>
<dbReference type="InterPro" id="IPR000620">
    <property type="entry name" value="EamA_dom"/>
</dbReference>
<evidence type="ECO:0000256" key="5">
    <source>
        <dbReference type="ARBA" id="ARBA00023136"/>
    </source>
</evidence>
<dbReference type="InterPro" id="IPR037185">
    <property type="entry name" value="EmrE-like"/>
</dbReference>
<feature type="transmembrane region" description="Helical" evidence="6">
    <location>
        <begin position="243"/>
        <end position="262"/>
    </location>
</feature>
<evidence type="ECO:0000256" key="3">
    <source>
        <dbReference type="ARBA" id="ARBA00022692"/>
    </source>
</evidence>
<feature type="transmembrane region" description="Helical" evidence="6">
    <location>
        <begin position="123"/>
        <end position="142"/>
    </location>
</feature>
<keyword evidence="9" id="KW-1185">Reference proteome</keyword>
<feature type="domain" description="EamA" evidence="7">
    <location>
        <begin position="152"/>
        <end position="286"/>
    </location>
</feature>
<dbReference type="GO" id="GO:0016020">
    <property type="term" value="C:membrane"/>
    <property type="evidence" value="ECO:0007669"/>
    <property type="project" value="UniProtKB-SubCell"/>
</dbReference>
<dbReference type="PANTHER" id="PTHR32322">
    <property type="entry name" value="INNER MEMBRANE TRANSPORTER"/>
    <property type="match status" value="1"/>
</dbReference>
<accession>A0A1M5M7A4</accession>
<dbReference type="PANTHER" id="PTHR32322:SF2">
    <property type="entry name" value="EAMA DOMAIN-CONTAINING PROTEIN"/>
    <property type="match status" value="1"/>
</dbReference>
<feature type="transmembrane region" description="Helical" evidence="6">
    <location>
        <begin position="7"/>
        <end position="25"/>
    </location>
</feature>
<keyword evidence="3 6" id="KW-0812">Transmembrane</keyword>
<feature type="transmembrane region" description="Helical" evidence="6">
    <location>
        <begin position="268"/>
        <end position="286"/>
    </location>
</feature>
<feature type="domain" description="EamA" evidence="7">
    <location>
        <begin position="7"/>
        <end position="137"/>
    </location>
</feature>
<keyword evidence="5 6" id="KW-0472">Membrane</keyword>
<dbReference type="EMBL" id="FQWF01000009">
    <property type="protein sequence ID" value="SHG73161.1"/>
    <property type="molecule type" value="Genomic_DNA"/>
</dbReference>
<feature type="transmembrane region" description="Helical" evidence="6">
    <location>
        <begin position="215"/>
        <end position="236"/>
    </location>
</feature>
<dbReference type="RefSeq" id="WP_073020118.1">
    <property type="nucleotide sequence ID" value="NZ_FQWF01000009.1"/>
</dbReference>
<evidence type="ECO:0000256" key="4">
    <source>
        <dbReference type="ARBA" id="ARBA00022989"/>
    </source>
</evidence>
<feature type="transmembrane region" description="Helical" evidence="6">
    <location>
        <begin position="65"/>
        <end position="85"/>
    </location>
</feature>
<evidence type="ECO:0000259" key="7">
    <source>
        <dbReference type="Pfam" id="PF00892"/>
    </source>
</evidence>
<dbReference type="SUPFAM" id="SSF103481">
    <property type="entry name" value="Multidrug resistance efflux transporter EmrE"/>
    <property type="match status" value="2"/>
</dbReference>
<feature type="transmembrane region" description="Helical" evidence="6">
    <location>
        <begin position="181"/>
        <end position="203"/>
    </location>
</feature>
<evidence type="ECO:0000256" key="1">
    <source>
        <dbReference type="ARBA" id="ARBA00004141"/>
    </source>
</evidence>
<feature type="transmembrane region" description="Helical" evidence="6">
    <location>
        <begin position="148"/>
        <end position="169"/>
    </location>
</feature>
<name>A0A1M5M7A4_9FLAO</name>
<reference evidence="9" key="1">
    <citation type="submission" date="2016-11" db="EMBL/GenBank/DDBJ databases">
        <authorList>
            <person name="Varghese N."/>
            <person name="Submissions S."/>
        </authorList>
    </citation>
    <scope>NUCLEOTIDE SEQUENCE [LARGE SCALE GENOMIC DNA]</scope>
    <source>
        <strain evidence="9">DSM 17659</strain>
    </source>
</reference>
<evidence type="ECO:0000313" key="8">
    <source>
        <dbReference type="EMBL" id="SHG73161.1"/>
    </source>
</evidence>
<dbReference type="AlphaFoldDB" id="A0A1M5M7A4"/>
<proteinExistence type="inferred from homology"/>
<dbReference type="OrthoDB" id="1117213at2"/>
<feature type="transmembrane region" description="Helical" evidence="6">
    <location>
        <begin position="31"/>
        <end position="53"/>
    </location>
</feature>
<comment type="subcellular location">
    <subcellularLocation>
        <location evidence="1">Membrane</location>
        <topology evidence="1">Multi-pass membrane protein</topology>
    </subcellularLocation>
</comment>
<organism evidence="8 9">
    <name type="scientific">Flavobacterium micromati</name>
    <dbReference type="NCBI Taxonomy" id="229205"/>
    <lineage>
        <taxon>Bacteria</taxon>
        <taxon>Pseudomonadati</taxon>
        <taxon>Bacteroidota</taxon>
        <taxon>Flavobacteriia</taxon>
        <taxon>Flavobacteriales</taxon>
        <taxon>Flavobacteriaceae</taxon>
        <taxon>Flavobacterium</taxon>
    </lineage>
</organism>